<keyword evidence="2" id="KW-1185">Reference proteome</keyword>
<dbReference type="OrthoDB" id="3016366at2759"/>
<dbReference type="OMA" id="WHYGRIS"/>
<dbReference type="Proteomes" id="UP000092993">
    <property type="component" value="Unassembled WGS sequence"/>
</dbReference>
<gene>
    <name evidence="1" type="ORF">A0H81_02252</name>
</gene>
<dbReference type="EMBL" id="LUGG01000002">
    <property type="protein sequence ID" value="OBZ77678.1"/>
    <property type="molecule type" value="Genomic_DNA"/>
</dbReference>
<dbReference type="Pfam" id="PF20174">
    <property type="entry name" value="DUF6540"/>
    <property type="match status" value="1"/>
</dbReference>
<dbReference type="InterPro" id="IPR046670">
    <property type="entry name" value="DUF6540"/>
</dbReference>
<reference evidence="1 2" key="1">
    <citation type="submission" date="2016-03" db="EMBL/GenBank/DDBJ databases">
        <title>Whole genome sequencing of Grifola frondosa 9006-11.</title>
        <authorList>
            <person name="Min B."/>
            <person name="Park H."/>
            <person name="Kim J.-G."/>
            <person name="Cho H."/>
            <person name="Oh Y.-L."/>
            <person name="Kong W.-S."/>
            <person name="Choi I.-G."/>
        </authorList>
    </citation>
    <scope>NUCLEOTIDE SEQUENCE [LARGE SCALE GENOMIC DNA]</scope>
    <source>
        <strain evidence="1 2">9006-11</strain>
    </source>
</reference>
<evidence type="ECO:0000313" key="2">
    <source>
        <dbReference type="Proteomes" id="UP000092993"/>
    </source>
</evidence>
<name>A0A1C7MLI4_GRIFR</name>
<dbReference type="AlphaFoldDB" id="A0A1C7MLI4"/>
<organism evidence="1 2">
    <name type="scientific">Grifola frondosa</name>
    <name type="common">Maitake</name>
    <name type="synonym">Polyporus frondosus</name>
    <dbReference type="NCBI Taxonomy" id="5627"/>
    <lineage>
        <taxon>Eukaryota</taxon>
        <taxon>Fungi</taxon>
        <taxon>Dikarya</taxon>
        <taxon>Basidiomycota</taxon>
        <taxon>Agaricomycotina</taxon>
        <taxon>Agaricomycetes</taxon>
        <taxon>Polyporales</taxon>
        <taxon>Grifolaceae</taxon>
        <taxon>Grifola</taxon>
    </lineage>
</organism>
<evidence type="ECO:0000313" key="1">
    <source>
        <dbReference type="EMBL" id="OBZ77678.1"/>
    </source>
</evidence>
<sequence>MVLKRQFTMIEPLPIPPDIIVALHFISATPPLFHWMLYVQSNVEDGFKFHATQTNNRNFVYEKASFTLCSSRRISAAAVVGRLNTHTLCDLHNILKRIPVNIIPHVDIAREPQFSCRVWVREAVRRLHAEGFLDCPDVDALEQEMWHYGRISASEIRRGVFTKATLYTALSARAT</sequence>
<proteinExistence type="predicted"/>
<accession>A0A1C7MLI4</accession>
<protein>
    <submittedName>
        <fullName evidence="1">Uncharacterized protein</fullName>
    </submittedName>
</protein>
<comment type="caution">
    <text evidence="1">The sequence shown here is derived from an EMBL/GenBank/DDBJ whole genome shotgun (WGS) entry which is preliminary data.</text>
</comment>